<evidence type="ECO:0000313" key="2">
    <source>
        <dbReference type="EMBL" id="KAK0642636.1"/>
    </source>
</evidence>
<feature type="compositionally biased region" description="Polar residues" evidence="1">
    <location>
        <begin position="105"/>
        <end position="125"/>
    </location>
</feature>
<name>A0AA40CKU3_9PEZI</name>
<dbReference type="AlphaFoldDB" id="A0AA40CKU3"/>
<evidence type="ECO:0000256" key="1">
    <source>
        <dbReference type="SAM" id="MobiDB-lite"/>
    </source>
</evidence>
<comment type="caution">
    <text evidence="2">The sequence shown here is derived from an EMBL/GenBank/DDBJ whole genome shotgun (WGS) entry which is preliminary data.</text>
</comment>
<gene>
    <name evidence="2" type="ORF">DIS24_g8874</name>
</gene>
<keyword evidence="3" id="KW-1185">Reference proteome</keyword>
<protein>
    <submittedName>
        <fullName evidence="2">Uncharacterized protein</fullName>
    </submittedName>
</protein>
<dbReference type="EMBL" id="JAUJDW010000070">
    <property type="protein sequence ID" value="KAK0642636.1"/>
    <property type="molecule type" value="Genomic_DNA"/>
</dbReference>
<organism evidence="2 3">
    <name type="scientific">Lasiodiplodia hormozganensis</name>
    <dbReference type="NCBI Taxonomy" id="869390"/>
    <lineage>
        <taxon>Eukaryota</taxon>
        <taxon>Fungi</taxon>
        <taxon>Dikarya</taxon>
        <taxon>Ascomycota</taxon>
        <taxon>Pezizomycotina</taxon>
        <taxon>Dothideomycetes</taxon>
        <taxon>Dothideomycetes incertae sedis</taxon>
        <taxon>Botryosphaeriales</taxon>
        <taxon>Botryosphaeriaceae</taxon>
        <taxon>Lasiodiplodia</taxon>
    </lineage>
</organism>
<dbReference type="Proteomes" id="UP001175001">
    <property type="component" value="Unassembled WGS sequence"/>
</dbReference>
<sequence length="125" mass="13946">MFVGYDWPAQDYWSTEAGMRNPIGGLIGYFNPATDVASARWLKRDETPAAMGTNTTFLQSLDVVEIDMDCMDLEDLQLDPDLFTELHLSDEEMADDLKNHMRKSSCGSTWVSPRSSRSTIASTGT</sequence>
<evidence type="ECO:0000313" key="3">
    <source>
        <dbReference type="Proteomes" id="UP001175001"/>
    </source>
</evidence>
<reference evidence="2" key="1">
    <citation type="submission" date="2023-06" db="EMBL/GenBank/DDBJ databases">
        <title>Multi-omics analyses reveal the molecular pathogenesis toolkit of Lasiodiplodia hormozganensis, a cross-kingdom pathogen.</title>
        <authorList>
            <person name="Felix C."/>
            <person name="Meneses R."/>
            <person name="Goncalves M.F.M."/>
            <person name="Tilleman L."/>
            <person name="Duarte A.S."/>
            <person name="Jorrin-Novo J.V."/>
            <person name="Van De Peer Y."/>
            <person name="Deforce D."/>
            <person name="Van Nieuwerburgh F."/>
            <person name="Esteves A.C."/>
            <person name="Alves A."/>
        </authorList>
    </citation>
    <scope>NUCLEOTIDE SEQUENCE</scope>
    <source>
        <strain evidence="2">CBS 339.90</strain>
    </source>
</reference>
<accession>A0AA40CKU3</accession>
<proteinExistence type="predicted"/>
<feature type="region of interest" description="Disordered" evidence="1">
    <location>
        <begin position="103"/>
        <end position="125"/>
    </location>
</feature>